<organism evidence="5 6">
    <name type="scientific">Chitinibacter bivalviorum</name>
    <dbReference type="NCBI Taxonomy" id="2739434"/>
    <lineage>
        <taxon>Bacteria</taxon>
        <taxon>Pseudomonadati</taxon>
        <taxon>Pseudomonadota</taxon>
        <taxon>Betaproteobacteria</taxon>
        <taxon>Neisseriales</taxon>
        <taxon>Chitinibacteraceae</taxon>
        <taxon>Chitinibacter</taxon>
    </lineage>
</organism>
<dbReference type="RefSeq" id="WP_179355952.1">
    <property type="nucleotide sequence ID" value="NZ_CP058627.1"/>
</dbReference>
<evidence type="ECO:0000313" key="6">
    <source>
        <dbReference type="Proteomes" id="UP000509597"/>
    </source>
</evidence>
<proteinExistence type="predicted"/>
<feature type="signal peptide" evidence="3">
    <location>
        <begin position="1"/>
        <end position="28"/>
    </location>
</feature>
<dbReference type="InterPro" id="IPR050330">
    <property type="entry name" value="Bact_OuterMem_StrucFunc"/>
</dbReference>
<dbReference type="InterPro" id="IPR039567">
    <property type="entry name" value="Gly-zipper"/>
</dbReference>
<feature type="compositionally biased region" description="Polar residues" evidence="2">
    <location>
        <begin position="329"/>
        <end position="343"/>
    </location>
</feature>
<evidence type="ECO:0000256" key="2">
    <source>
        <dbReference type="SAM" id="MobiDB-lite"/>
    </source>
</evidence>
<dbReference type="CDD" id="cd07185">
    <property type="entry name" value="OmpA_C-like"/>
    <property type="match status" value="1"/>
</dbReference>
<dbReference type="KEGG" id="chiz:HQ393_14590"/>
<feature type="region of interest" description="Disordered" evidence="2">
    <location>
        <begin position="291"/>
        <end position="366"/>
    </location>
</feature>
<evidence type="ECO:0000259" key="4">
    <source>
        <dbReference type="PROSITE" id="PS51123"/>
    </source>
</evidence>
<dbReference type="PROSITE" id="PS51123">
    <property type="entry name" value="OMPA_2"/>
    <property type="match status" value="1"/>
</dbReference>
<dbReference type="SUPFAM" id="SSF103088">
    <property type="entry name" value="OmpA-like"/>
    <property type="match status" value="1"/>
</dbReference>
<dbReference type="Gene3D" id="3.30.1330.60">
    <property type="entry name" value="OmpA-like domain"/>
    <property type="match status" value="1"/>
</dbReference>
<accession>A0A7H9BLB9</accession>
<dbReference type="GO" id="GO:0016020">
    <property type="term" value="C:membrane"/>
    <property type="evidence" value="ECO:0007669"/>
    <property type="project" value="UniProtKB-UniRule"/>
</dbReference>
<dbReference type="InterPro" id="IPR036737">
    <property type="entry name" value="OmpA-like_sf"/>
</dbReference>
<evidence type="ECO:0000256" key="1">
    <source>
        <dbReference type="PROSITE-ProRule" id="PRU00473"/>
    </source>
</evidence>
<dbReference type="PANTHER" id="PTHR30329">
    <property type="entry name" value="STATOR ELEMENT OF FLAGELLAR MOTOR COMPLEX"/>
    <property type="match status" value="1"/>
</dbReference>
<protein>
    <submittedName>
        <fullName evidence="5">OmpA family protein</fullName>
    </submittedName>
</protein>
<feature type="domain" description="OmpA-like" evidence="4">
    <location>
        <begin position="137"/>
        <end position="273"/>
    </location>
</feature>
<dbReference type="InterPro" id="IPR006665">
    <property type="entry name" value="OmpA-like"/>
</dbReference>
<keyword evidence="6" id="KW-1185">Reference proteome</keyword>
<feature type="compositionally biased region" description="Polar residues" evidence="2">
    <location>
        <begin position="309"/>
        <end position="318"/>
    </location>
</feature>
<keyword evidence="3" id="KW-0732">Signal</keyword>
<dbReference type="AlphaFoldDB" id="A0A7H9BLB9"/>
<dbReference type="EMBL" id="CP058627">
    <property type="protein sequence ID" value="QLG89373.1"/>
    <property type="molecule type" value="Genomic_DNA"/>
</dbReference>
<feature type="compositionally biased region" description="Low complexity" evidence="2">
    <location>
        <begin position="346"/>
        <end position="364"/>
    </location>
</feature>
<reference evidence="5 6" key="1">
    <citation type="submission" date="2020-07" db="EMBL/GenBank/DDBJ databases">
        <title>Complete genome sequence of Chitinibacter sp. 2T18.</title>
        <authorList>
            <person name="Bae J.-W."/>
            <person name="Choi J.-W."/>
        </authorList>
    </citation>
    <scope>NUCLEOTIDE SEQUENCE [LARGE SCALE GENOMIC DNA]</scope>
    <source>
        <strain evidence="5 6">2T18</strain>
    </source>
</reference>
<dbReference type="PROSITE" id="PS51257">
    <property type="entry name" value="PROKAR_LIPOPROTEIN"/>
    <property type="match status" value="1"/>
</dbReference>
<sequence length="557" mass="59500">MLEKPFVRNTISLAICLSLISCASPQNGGASNPLKEAFASDDPCSNNARNWGLVIGSVAGAAAGYFLGDKKTGVVIGAGLAGLALGGLIGADMDKKRCELSKIAKQYDLQLNMATVNANGEVIENGGNDTKDQSMGLTVTLGEKNGIGHFETNSDQLTPKAQQYFAAIADTYNPKLVAKQITNEKEKAAYLATAAQKKLLLIGHTDDVGDTEYNANLSERRAKAVAKFLKEHGIDEATLYFQGAGETLPQADNRTEAGRAQNRRVELVEITGEANFQKYLEARKPKHEYYRPVDTQAVNSADRKKAPTNLASTKTGSKMKSKPDVVADSAQSSPQASTPTVAGSSKPATNTANKTTTPANANTKGINFGGQPLSLANAQVDAGTLIQEEAGFSLISKAYANDAVVLASCIKDRPRSVGAVKSLKDGKAYATSDYLKGLYDTSWHDTLNGNLLMLNHVAVLNDSAAPAKLPEFKIYADYDPQKSKTAKPDITAKPNVNTYRGSKGVLYRVFTQGTGGIQCMDVLFPSQGGMAAKTGKVIYQQQGEFYVAEYRPKMIQR</sequence>
<keyword evidence="1" id="KW-0472">Membrane</keyword>
<evidence type="ECO:0000256" key="3">
    <source>
        <dbReference type="SAM" id="SignalP"/>
    </source>
</evidence>
<dbReference type="PANTHER" id="PTHR30329:SF21">
    <property type="entry name" value="LIPOPROTEIN YIAD-RELATED"/>
    <property type="match status" value="1"/>
</dbReference>
<dbReference type="Proteomes" id="UP000509597">
    <property type="component" value="Chromosome"/>
</dbReference>
<name>A0A7H9BLB9_9NEIS</name>
<gene>
    <name evidence="5" type="ORF">HQ393_14590</name>
</gene>
<dbReference type="Pfam" id="PF00691">
    <property type="entry name" value="OmpA"/>
    <property type="match status" value="1"/>
</dbReference>
<dbReference type="Pfam" id="PF13488">
    <property type="entry name" value="Gly-zipper_Omp"/>
    <property type="match status" value="1"/>
</dbReference>
<feature type="chain" id="PRO_5028899076" evidence="3">
    <location>
        <begin position="29"/>
        <end position="557"/>
    </location>
</feature>
<evidence type="ECO:0000313" key="5">
    <source>
        <dbReference type="EMBL" id="QLG89373.1"/>
    </source>
</evidence>